<keyword evidence="3" id="KW-0863">Zinc-finger</keyword>
<dbReference type="GO" id="GO:0051082">
    <property type="term" value="F:unfolded protein binding"/>
    <property type="evidence" value="ECO:0007669"/>
    <property type="project" value="InterPro"/>
</dbReference>
<dbReference type="PANTHER" id="PTHR43096:SF52">
    <property type="entry name" value="DNAJ HOMOLOG 1, MITOCHONDRIAL-RELATED"/>
    <property type="match status" value="1"/>
</dbReference>
<dbReference type="FunFam" id="2.60.260.20:FF:000009">
    <property type="entry name" value="Putative Mitochondrial DnaJ chaperone"/>
    <property type="match status" value="1"/>
</dbReference>
<gene>
    <name evidence="8" type="primary">Hsp</name>
    <name evidence="8" type="ORF">Esi_0022_0151</name>
</gene>
<keyword evidence="2" id="KW-0677">Repeat</keyword>
<protein>
    <submittedName>
        <fullName evidence="8">Heat shock protein 40</fullName>
    </submittedName>
</protein>
<dbReference type="PANTHER" id="PTHR43096">
    <property type="entry name" value="DNAJ HOMOLOG 1, MITOCHONDRIAL-RELATED"/>
    <property type="match status" value="1"/>
</dbReference>
<keyword evidence="1" id="KW-0479">Metal-binding</keyword>
<evidence type="ECO:0000256" key="3">
    <source>
        <dbReference type="ARBA" id="ARBA00022771"/>
    </source>
</evidence>
<dbReference type="Gene3D" id="2.60.260.20">
    <property type="entry name" value="Urease metallochaperone UreE, N-terminal domain"/>
    <property type="match status" value="2"/>
</dbReference>
<keyword evidence="8" id="KW-0346">Stress response</keyword>
<feature type="compositionally biased region" description="Basic and acidic residues" evidence="6">
    <location>
        <begin position="476"/>
        <end position="492"/>
    </location>
</feature>
<dbReference type="STRING" id="2880.D8LIJ8"/>
<dbReference type="FunFam" id="2.60.260.20:FF:000005">
    <property type="entry name" value="Chaperone protein dnaJ 1, mitochondrial"/>
    <property type="match status" value="1"/>
</dbReference>
<dbReference type="OrthoDB" id="10256793at2759"/>
<dbReference type="CDD" id="cd10747">
    <property type="entry name" value="DnaJ_C"/>
    <property type="match status" value="1"/>
</dbReference>
<accession>D8LIJ8</accession>
<dbReference type="PROSITE" id="PS00636">
    <property type="entry name" value="DNAJ_1"/>
    <property type="match status" value="1"/>
</dbReference>
<reference evidence="8 9" key="1">
    <citation type="journal article" date="2010" name="Nature">
        <title>The Ectocarpus genome and the independent evolution of multicellularity in brown algae.</title>
        <authorList>
            <person name="Cock J.M."/>
            <person name="Sterck L."/>
            <person name="Rouze P."/>
            <person name="Scornet D."/>
            <person name="Allen A.E."/>
            <person name="Amoutzias G."/>
            <person name="Anthouard V."/>
            <person name="Artiguenave F."/>
            <person name="Aury J.M."/>
            <person name="Badger J.H."/>
            <person name="Beszteri B."/>
            <person name="Billiau K."/>
            <person name="Bonnet E."/>
            <person name="Bothwell J.H."/>
            <person name="Bowler C."/>
            <person name="Boyen C."/>
            <person name="Brownlee C."/>
            <person name="Carrano C.J."/>
            <person name="Charrier B."/>
            <person name="Cho G.Y."/>
            <person name="Coelho S.M."/>
            <person name="Collen J."/>
            <person name="Corre E."/>
            <person name="Da Silva C."/>
            <person name="Delage L."/>
            <person name="Delaroque N."/>
            <person name="Dittami S.M."/>
            <person name="Doulbeau S."/>
            <person name="Elias M."/>
            <person name="Farnham G."/>
            <person name="Gachon C.M."/>
            <person name="Gschloessl B."/>
            <person name="Heesch S."/>
            <person name="Jabbari K."/>
            <person name="Jubin C."/>
            <person name="Kawai H."/>
            <person name="Kimura K."/>
            <person name="Kloareg B."/>
            <person name="Kupper F.C."/>
            <person name="Lang D."/>
            <person name="Le Bail A."/>
            <person name="Leblanc C."/>
            <person name="Lerouge P."/>
            <person name="Lohr M."/>
            <person name="Lopez P.J."/>
            <person name="Martens C."/>
            <person name="Maumus F."/>
            <person name="Michel G."/>
            <person name="Miranda-Saavedra D."/>
            <person name="Morales J."/>
            <person name="Moreau H."/>
            <person name="Motomura T."/>
            <person name="Nagasato C."/>
            <person name="Napoli C.A."/>
            <person name="Nelson D.R."/>
            <person name="Nyvall-Collen P."/>
            <person name="Peters A.F."/>
            <person name="Pommier C."/>
            <person name="Potin P."/>
            <person name="Poulain J."/>
            <person name="Quesneville H."/>
            <person name="Read B."/>
            <person name="Rensing S.A."/>
            <person name="Ritter A."/>
            <person name="Rousvoal S."/>
            <person name="Samanta M."/>
            <person name="Samson G."/>
            <person name="Schroeder D.C."/>
            <person name="Segurens B."/>
            <person name="Strittmatter M."/>
            <person name="Tonon T."/>
            <person name="Tregear J.W."/>
            <person name="Valentin K."/>
            <person name="von Dassow P."/>
            <person name="Yamagishi T."/>
            <person name="Van de Peer Y."/>
            <person name="Wincker P."/>
        </authorList>
    </citation>
    <scope>NUCLEOTIDE SEQUENCE [LARGE SCALE GENOMIC DNA]</scope>
    <source>
        <strain evidence="9">Ec32 / CCAP1310/4</strain>
    </source>
</reference>
<dbReference type="Pfam" id="PF01556">
    <property type="entry name" value="DnaJ_C"/>
    <property type="match status" value="1"/>
</dbReference>
<dbReference type="Proteomes" id="UP000002630">
    <property type="component" value="Unassembled WGS sequence"/>
</dbReference>
<proteinExistence type="predicted"/>
<dbReference type="Gene3D" id="1.10.287.110">
    <property type="entry name" value="DnaJ domain"/>
    <property type="match status" value="1"/>
</dbReference>
<evidence type="ECO:0000256" key="6">
    <source>
        <dbReference type="SAM" id="MobiDB-lite"/>
    </source>
</evidence>
<dbReference type="PROSITE" id="PS50076">
    <property type="entry name" value="DNAJ_2"/>
    <property type="match status" value="1"/>
</dbReference>
<dbReference type="GO" id="GO:0042026">
    <property type="term" value="P:protein refolding"/>
    <property type="evidence" value="ECO:0007669"/>
    <property type="project" value="TreeGrafter"/>
</dbReference>
<feature type="compositionally biased region" description="Low complexity" evidence="6">
    <location>
        <begin position="438"/>
        <end position="451"/>
    </location>
</feature>
<evidence type="ECO:0000313" key="9">
    <source>
        <dbReference type="Proteomes" id="UP000002630"/>
    </source>
</evidence>
<keyword evidence="9" id="KW-1185">Reference proteome</keyword>
<organism evidence="8 9">
    <name type="scientific">Ectocarpus siliculosus</name>
    <name type="common">Brown alga</name>
    <name type="synonym">Conferva siliculosa</name>
    <dbReference type="NCBI Taxonomy" id="2880"/>
    <lineage>
        <taxon>Eukaryota</taxon>
        <taxon>Sar</taxon>
        <taxon>Stramenopiles</taxon>
        <taxon>Ochrophyta</taxon>
        <taxon>PX clade</taxon>
        <taxon>Phaeophyceae</taxon>
        <taxon>Ectocarpales</taxon>
        <taxon>Ectocarpaceae</taxon>
        <taxon>Ectocarpus</taxon>
    </lineage>
</organism>
<dbReference type="SUPFAM" id="SSF49493">
    <property type="entry name" value="HSP40/DnaJ peptide-binding domain"/>
    <property type="match status" value="2"/>
</dbReference>
<feature type="domain" description="J" evidence="7">
    <location>
        <begin position="108"/>
        <end position="173"/>
    </location>
</feature>
<keyword evidence="5" id="KW-0143">Chaperone</keyword>
<dbReference type="Pfam" id="PF00226">
    <property type="entry name" value="DnaJ"/>
    <property type="match status" value="1"/>
</dbReference>
<name>D8LIJ8_ECTSI</name>
<sequence>MTGARLGRAVLASGARDSAVASLPRRAAGLVASKGCNGMLSRAPAAANQSLRTNAARSVAGGLTGDSILRPEGSLGGSYNGGSPKLFGGVRCTPARQFHSTRPAEKRDFYDVLGVAKGADKSEVKKKYFQLAKKYHPDQNKDNPDAKAKFQEVTEAYEVLSDSDKRSRYDQFGHAGVDPNNAGAGGPGGGGDPFAGFGGFRGGPFQQGGFQSNVDIDPQDLFEQLFGAQMGGRQRRPRGPRPGQDLQLRMKLSFLEAAFGTNRSLDVTYHVVEGGKRRRKTRSVKVEVPGGVESGIAIHVRGEGAEGEKGAPNGDLYVQLEVAPDPYFERSGADLHVTADVSIAQAALGGKVDIMTIDGMVEVTIPKGAQPDAVLMLRGRGLPRLTGSGASAGRGNQLVHLRILIPTKLNDRQRKLMEDLREEDDRLAGRGSSKTKASSEGTDSTTSAGSSTSGGAGGAASSDEDARSGISGFMRDAYDRVKSHLAGKEAKEKKKQNASSSK</sequence>
<dbReference type="SMR" id="D8LIJ8"/>
<dbReference type="GO" id="GO:0005737">
    <property type="term" value="C:cytoplasm"/>
    <property type="evidence" value="ECO:0007669"/>
    <property type="project" value="TreeGrafter"/>
</dbReference>
<dbReference type="CDD" id="cd06257">
    <property type="entry name" value="DnaJ"/>
    <property type="match status" value="1"/>
</dbReference>
<dbReference type="EMBL" id="FN649760">
    <property type="protein sequence ID" value="CBN80037.1"/>
    <property type="molecule type" value="Genomic_DNA"/>
</dbReference>
<dbReference type="InterPro" id="IPR002939">
    <property type="entry name" value="DnaJ_C"/>
</dbReference>
<dbReference type="InterPro" id="IPR036869">
    <property type="entry name" value="J_dom_sf"/>
</dbReference>
<dbReference type="SUPFAM" id="SSF46565">
    <property type="entry name" value="Chaperone J-domain"/>
    <property type="match status" value="1"/>
</dbReference>
<evidence type="ECO:0000256" key="1">
    <source>
        <dbReference type="ARBA" id="ARBA00022723"/>
    </source>
</evidence>
<evidence type="ECO:0000256" key="2">
    <source>
        <dbReference type="ARBA" id="ARBA00022737"/>
    </source>
</evidence>
<dbReference type="AlphaFoldDB" id="D8LIJ8"/>
<dbReference type="InterPro" id="IPR001623">
    <property type="entry name" value="DnaJ_domain"/>
</dbReference>
<dbReference type="SMART" id="SM00271">
    <property type="entry name" value="DnaJ"/>
    <property type="match status" value="1"/>
</dbReference>
<dbReference type="PRINTS" id="PR00625">
    <property type="entry name" value="JDOMAIN"/>
</dbReference>
<dbReference type="InterPro" id="IPR008971">
    <property type="entry name" value="HSP40/DnaJ_pept-bd"/>
</dbReference>
<evidence type="ECO:0000256" key="4">
    <source>
        <dbReference type="ARBA" id="ARBA00022833"/>
    </source>
</evidence>
<evidence type="ECO:0000313" key="8">
    <source>
        <dbReference type="EMBL" id="CBN80037.1"/>
    </source>
</evidence>
<evidence type="ECO:0000256" key="5">
    <source>
        <dbReference type="ARBA" id="ARBA00023186"/>
    </source>
</evidence>
<evidence type="ECO:0000259" key="7">
    <source>
        <dbReference type="PROSITE" id="PS50076"/>
    </source>
</evidence>
<dbReference type="GO" id="GO:0008270">
    <property type="term" value="F:zinc ion binding"/>
    <property type="evidence" value="ECO:0007669"/>
    <property type="project" value="UniProtKB-KW"/>
</dbReference>
<dbReference type="InterPro" id="IPR018253">
    <property type="entry name" value="DnaJ_domain_CS"/>
</dbReference>
<feature type="region of interest" description="Disordered" evidence="6">
    <location>
        <begin position="422"/>
        <end position="502"/>
    </location>
</feature>
<dbReference type="InParanoid" id="D8LIJ8"/>
<keyword evidence="4" id="KW-0862">Zinc</keyword>